<name>A0AA35LEZ3_9SAUR</name>
<protein>
    <submittedName>
        <fullName evidence="1">Uncharacterized protein</fullName>
    </submittedName>
</protein>
<dbReference type="Proteomes" id="UP001178461">
    <property type="component" value="Chromosome 15"/>
</dbReference>
<dbReference type="EMBL" id="OX395141">
    <property type="protein sequence ID" value="CAI5794763.1"/>
    <property type="molecule type" value="Genomic_DNA"/>
</dbReference>
<sequence>MCFKPCMADMRLEEISLSQGSRVFNIDLSGGLATTGSQDATVVYKLPKRERHGQLDYDPSCMKIQGEERENSIRFAIQVNIKCFCILNPEHSSKPGEVTLT</sequence>
<keyword evidence="2" id="KW-1185">Reference proteome</keyword>
<proteinExistence type="predicted"/>
<evidence type="ECO:0000313" key="2">
    <source>
        <dbReference type="Proteomes" id="UP001178461"/>
    </source>
</evidence>
<dbReference type="AlphaFoldDB" id="A0AA35LEZ3"/>
<gene>
    <name evidence="1" type="ORF">PODLI_1B010472</name>
</gene>
<organism evidence="1 2">
    <name type="scientific">Podarcis lilfordi</name>
    <name type="common">Lilford's wall lizard</name>
    <dbReference type="NCBI Taxonomy" id="74358"/>
    <lineage>
        <taxon>Eukaryota</taxon>
        <taxon>Metazoa</taxon>
        <taxon>Chordata</taxon>
        <taxon>Craniata</taxon>
        <taxon>Vertebrata</taxon>
        <taxon>Euteleostomi</taxon>
        <taxon>Lepidosauria</taxon>
        <taxon>Squamata</taxon>
        <taxon>Bifurcata</taxon>
        <taxon>Unidentata</taxon>
        <taxon>Episquamata</taxon>
        <taxon>Laterata</taxon>
        <taxon>Lacertibaenia</taxon>
        <taxon>Lacertidae</taxon>
        <taxon>Podarcis</taxon>
    </lineage>
</organism>
<reference evidence="1" key="1">
    <citation type="submission" date="2022-12" db="EMBL/GenBank/DDBJ databases">
        <authorList>
            <person name="Alioto T."/>
            <person name="Alioto T."/>
            <person name="Gomez Garrido J."/>
        </authorList>
    </citation>
    <scope>NUCLEOTIDE SEQUENCE</scope>
</reference>
<accession>A0AA35LEZ3</accession>
<evidence type="ECO:0000313" key="1">
    <source>
        <dbReference type="EMBL" id="CAI5794763.1"/>
    </source>
</evidence>